<keyword evidence="2" id="KW-1185">Reference proteome</keyword>
<sequence length="378" mass="39824">MDDNRRQHPPPKRVVVCGGGIIGVCTAYFLAKKGAEVTLIERSSIAGAASGKAGAFLALHMCDDGPLSSLARASFGLHCSLAEELDGPQSYGYRPLTTLTISVGESELPSKSSILPSWVDGRVKTGEIIGTTETTAQIHPQLFTHALLAKAVTEYGVQVVTAKVEGIAVEKEGVVVKVDGGGVIGGDAVVLALGPWTSKLPELSSIVRVYGKKVHSVVLEPRDGDAITPHALFATYYPAHGMGPIDSDFFPRPTRDVYICGPSVEVETPDGSESVFPDPESVQILKSVAGIVSSYLAKNNVTVKSEEAGLMPCTDDELPVMGEIPGMKRCYVASGHGYWGILFGPASGVAMAELVLDGHATIVDLDCFSPTRFTAKKV</sequence>
<accession>A0ACB9A3W6</accession>
<proteinExistence type="predicted"/>
<reference evidence="2" key="1">
    <citation type="journal article" date="2022" name="Mol. Ecol. Resour.">
        <title>The genomes of chicory, endive, great burdock and yacon provide insights into Asteraceae palaeo-polyploidization history and plant inulin production.</title>
        <authorList>
            <person name="Fan W."/>
            <person name="Wang S."/>
            <person name="Wang H."/>
            <person name="Wang A."/>
            <person name="Jiang F."/>
            <person name="Liu H."/>
            <person name="Zhao H."/>
            <person name="Xu D."/>
            <person name="Zhang Y."/>
        </authorList>
    </citation>
    <scope>NUCLEOTIDE SEQUENCE [LARGE SCALE GENOMIC DNA]</scope>
    <source>
        <strain evidence="2">cv. Yunnan</strain>
    </source>
</reference>
<gene>
    <name evidence="1" type="ORF">L1987_74871</name>
</gene>
<protein>
    <submittedName>
        <fullName evidence="1">Uncharacterized protein</fullName>
    </submittedName>
</protein>
<evidence type="ECO:0000313" key="1">
    <source>
        <dbReference type="EMBL" id="KAI3704644.1"/>
    </source>
</evidence>
<comment type="caution">
    <text evidence="1">The sequence shown here is derived from an EMBL/GenBank/DDBJ whole genome shotgun (WGS) entry which is preliminary data.</text>
</comment>
<name>A0ACB9A3W6_9ASTR</name>
<dbReference type="Proteomes" id="UP001056120">
    <property type="component" value="Linkage Group LG25"/>
</dbReference>
<organism evidence="1 2">
    <name type="scientific">Smallanthus sonchifolius</name>
    <dbReference type="NCBI Taxonomy" id="185202"/>
    <lineage>
        <taxon>Eukaryota</taxon>
        <taxon>Viridiplantae</taxon>
        <taxon>Streptophyta</taxon>
        <taxon>Embryophyta</taxon>
        <taxon>Tracheophyta</taxon>
        <taxon>Spermatophyta</taxon>
        <taxon>Magnoliopsida</taxon>
        <taxon>eudicotyledons</taxon>
        <taxon>Gunneridae</taxon>
        <taxon>Pentapetalae</taxon>
        <taxon>asterids</taxon>
        <taxon>campanulids</taxon>
        <taxon>Asterales</taxon>
        <taxon>Asteraceae</taxon>
        <taxon>Asteroideae</taxon>
        <taxon>Heliantheae alliance</taxon>
        <taxon>Millerieae</taxon>
        <taxon>Smallanthus</taxon>
    </lineage>
</organism>
<evidence type="ECO:0000313" key="2">
    <source>
        <dbReference type="Proteomes" id="UP001056120"/>
    </source>
</evidence>
<dbReference type="EMBL" id="CM042042">
    <property type="protein sequence ID" value="KAI3704644.1"/>
    <property type="molecule type" value="Genomic_DNA"/>
</dbReference>
<reference evidence="1 2" key="2">
    <citation type="journal article" date="2022" name="Mol. Ecol. Resour.">
        <title>The genomes of chicory, endive, great burdock and yacon provide insights into Asteraceae paleo-polyploidization history and plant inulin production.</title>
        <authorList>
            <person name="Fan W."/>
            <person name="Wang S."/>
            <person name="Wang H."/>
            <person name="Wang A."/>
            <person name="Jiang F."/>
            <person name="Liu H."/>
            <person name="Zhao H."/>
            <person name="Xu D."/>
            <person name="Zhang Y."/>
        </authorList>
    </citation>
    <scope>NUCLEOTIDE SEQUENCE [LARGE SCALE GENOMIC DNA]</scope>
    <source>
        <strain evidence="2">cv. Yunnan</strain>
        <tissue evidence="1">Leaves</tissue>
    </source>
</reference>